<dbReference type="Pfam" id="PF23451">
    <property type="entry name" value="Zn_ribbon_PaaD"/>
    <property type="match status" value="1"/>
</dbReference>
<dbReference type="NCBIfam" id="TIGR02159">
    <property type="entry name" value="PA_CoA_Oxy4"/>
    <property type="match status" value="1"/>
</dbReference>
<evidence type="ECO:0000259" key="2">
    <source>
        <dbReference type="Pfam" id="PF23451"/>
    </source>
</evidence>
<dbReference type="InterPro" id="IPR002744">
    <property type="entry name" value="MIP18-like"/>
</dbReference>
<evidence type="ECO:0000313" key="3">
    <source>
        <dbReference type="EMBL" id="GCC53035.1"/>
    </source>
</evidence>
<dbReference type="PANTHER" id="PTHR42831:SF3">
    <property type="entry name" value="1,2-PHENYLACETYL-COA EPOXIDASE, SUBUNIT D-RELATED"/>
    <property type="match status" value="1"/>
</dbReference>
<dbReference type="PANTHER" id="PTHR42831">
    <property type="entry name" value="FE-S PROTEIN MATURATION AUXILIARY FACTOR YITW"/>
    <property type="match status" value="1"/>
</dbReference>
<dbReference type="InterPro" id="IPR011883">
    <property type="entry name" value="PaaD-like"/>
</dbReference>
<dbReference type="RefSeq" id="WP_127123683.1">
    <property type="nucleotide sequence ID" value="NZ_BHXQ01000006.1"/>
</dbReference>
<sequence length="161" mass="17872">MRFSKTDILTLLEDVKDPEIPVLSLVDLGVITDVVIAGETVHVEMTPTFVGCPALDYMKQEVIEKLQSSGIVNPTVNISFKEPWNSDKISEKGKAALKQFGLAPPPSTHLFTDIEVLEHVPCPRCEGVNTELKNPFGPTLCRSIHYCNDCREAFEQFKPVS</sequence>
<dbReference type="InterPro" id="IPR034904">
    <property type="entry name" value="FSCA_dom_sf"/>
</dbReference>
<accession>A0A401UDQ1</accession>
<feature type="domain" description="PaaD zinc beta ribbon" evidence="2">
    <location>
        <begin position="116"/>
        <end position="158"/>
    </location>
</feature>
<dbReference type="AlphaFoldDB" id="A0A401UDQ1"/>
<dbReference type="InterPro" id="IPR056572">
    <property type="entry name" value="Zn_ribbon_PaaD"/>
</dbReference>
<comment type="caution">
    <text evidence="3">The sequence shown here is derived from an EMBL/GenBank/DDBJ whole genome shotgun (WGS) entry which is preliminary data.</text>
</comment>
<proteinExistence type="predicted"/>
<dbReference type="EMBL" id="BHXQ01000006">
    <property type="protein sequence ID" value="GCC53035.1"/>
    <property type="molecule type" value="Genomic_DNA"/>
</dbReference>
<gene>
    <name evidence="3" type="primary">paaJ</name>
    <name evidence="3" type="ORF">SanaruYs_32760</name>
</gene>
<dbReference type="Proteomes" id="UP000288227">
    <property type="component" value="Unassembled WGS sequence"/>
</dbReference>
<evidence type="ECO:0000313" key="4">
    <source>
        <dbReference type="Proteomes" id="UP000288227"/>
    </source>
</evidence>
<protein>
    <submittedName>
        <fullName evidence="3">Phenylacetate-CoA oxygenase subunit PaaJ</fullName>
    </submittedName>
</protein>
<dbReference type="SUPFAM" id="SSF117916">
    <property type="entry name" value="Fe-S cluster assembly (FSCA) domain-like"/>
    <property type="match status" value="1"/>
</dbReference>
<dbReference type="Gene3D" id="3.30.300.130">
    <property type="entry name" value="Fe-S cluster assembly (FSCA)"/>
    <property type="match status" value="1"/>
</dbReference>
<feature type="domain" description="MIP18 family-like" evidence="1">
    <location>
        <begin position="5"/>
        <end position="68"/>
    </location>
</feature>
<dbReference type="InterPro" id="IPR052339">
    <property type="entry name" value="Fe-S_Maturation_MIP18"/>
</dbReference>
<evidence type="ECO:0000259" key="1">
    <source>
        <dbReference type="Pfam" id="PF01883"/>
    </source>
</evidence>
<name>A0A401UDQ1_9BACT</name>
<dbReference type="Pfam" id="PF01883">
    <property type="entry name" value="FeS_assembly_P"/>
    <property type="match status" value="1"/>
</dbReference>
<dbReference type="OrthoDB" id="3684942at2"/>
<organism evidence="3 4">
    <name type="scientific">Chryseotalea sanaruensis</name>
    <dbReference type="NCBI Taxonomy" id="2482724"/>
    <lineage>
        <taxon>Bacteria</taxon>
        <taxon>Pseudomonadati</taxon>
        <taxon>Bacteroidota</taxon>
        <taxon>Cytophagia</taxon>
        <taxon>Cytophagales</taxon>
        <taxon>Chryseotaleaceae</taxon>
        <taxon>Chryseotalea</taxon>
    </lineage>
</organism>
<keyword evidence="4" id="KW-1185">Reference proteome</keyword>
<reference evidence="3 4" key="1">
    <citation type="submission" date="2018-11" db="EMBL/GenBank/DDBJ databases">
        <title>Chryseotalea sanarue gen. nov., sp., nov., a member of the family Cytophagaceae, isolated from a brackish lake in Hamamatsu Japan.</title>
        <authorList>
            <person name="Maejima Y."/>
            <person name="Iino T."/>
            <person name="Muraguchi Y."/>
            <person name="Fukuda K."/>
            <person name="Ohkuma M."/>
            <person name="Moriuchi R."/>
            <person name="Dohra H."/>
            <person name="Kimbara K."/>
            <person name="Shintani M."/>
        </authorList>
    </citation>
    <scope>NUCLEOTIDE SEQUENCE [LARGE SCALE GENOMIC DNA]</scope>
    <source>
        <strain evidence="3 4">Ys</strain>
    </source>
</reference>